<evidence type="ECO:0000256" key="11">
    <source>
        <dbReference type="ARBA" id="ARBA00050886"/>
    </source>
</evidence>
<feature type="region of interest" description="Disordered" evidence="14">
    <location>
        <begin position="523"/>
        <end position="572"/>
    </location>
</feature>
<dbReference type="GO" id="GO:0005978">
    <property type="term" value="P:glycogen biosynthetic process"/>
    <property type="evidence" value="ECO:0007669"/>
    <property type="project" value="UniProtKB-KW"/>
</dbReference>
<dbReference type="RefSeq" id="XP_001212249.1">
    <property type="nucleotide sequence ID" value="XM_001212249.1"/>
</dbReference>
<dbReference type="EC" id="2.4.1.186" evidence="10"/>
<keyword evidence="6" id="KW-0320">Glycogen biosynthesis</keyword>
<evidence type="ECO:0000256" key="10">
    <source>
        <dbReference type="ARBA" id="ARBA00038934"/>
    </source>
</evidence>
<evidence type="ECO:0000256" key="1">
    <source>
        <dbReference type="ARBA" id="ARBA00001936"/>
    </source>
</evidence>
<sequence>MAVNAFQLIVNLPGAVVLAHSLRDNGTKAKLVVLYTPDTLQPATIHELQTVYDELVPVHPTINNTPANLWLMDRPDLIATFTKIELWRQTQYKRIVYIDCDVVAVRAPDELLSLEVDFAAAPDVGWPDCFNSGVMVLRPNVQDYFALKALAERGVSFDGADQGLLNMHFRNWHRLSFTYNCTPSANYQYIPAYKHFQSTISMVHFIGAQKPWNMPRQVSPTEAPYNQLLGRWWAIYDRHYRPVITTPISRSDSRPLTPTQHQVYEKVSLESRPPQSPRPVPHIHFAEPSPQEPLGEFEPSIPPTPQVLPPLVPSEGGEHYVEHIPPKPPAPTQDALPGSSEWPTMASESGVEAPVPAPPAPVLSVVPQYVRGEEHVATYVTQHHGTTTAAIPAQHYLETEIPQTSHAPSHPGGPQAYQAPAEPAPPSEPSHQPPPIPPEPPIFEAPKSEWDASREPPPRNTKPEGIALEKKTYEMSDDRQLFQPPPSYPEAPKNMYYEVPKTKPEPTKVAQIFPWESHAPKPTRVFLEDEQSSVSAPSTKPSIDSTANVAESAQSARSITSWSSEEAQPPSFVSWDTYSRSNAWDEIPEIQKYIQSIQPRKAKVQVLSGTAGPSASAAAGPTGTRLTDFPSEEERPSLPVTPAPIRRAPPSPSRRDEDMATEQFPAAQGVPNQEDWVGFTVDVFSQLLRATYLYWKFTESIDAPRGPSSAAI</sequence>
<dbReference type="InterPro" id="IPR002495">
    <property type="entry name" value="Glyco_trans_8"/>
</dbReference>
<protein>
    <recommendedName>
        <fullName evidence="10">glycogenin glucosyltransferase</fullName>
        <ecNumber evidence="10">2.4.1.186</ecNumber>
    </recommendedName>
</protein>
<comment type="catalytic activity">
    <reaction evidence="11">
        <text>[1,4-alpha-D-glucosyl](n)-L-tyrosyl-[glycogenin] + UDP-alpha-D-glucose = [1,4-alpha-D-glucosyl](n+1)-L-tyrosyl-[glycogenin] + UDP + H(+)</text>
        <dbReference type="Rhea" id="RHEA:56560"/>
        <dbReference type="Rhea" id="RHEA-COMP:14606"/>
        <dbReference type="Rhea" id="RHEA-COMP:14607"/>
        <dbReference type="ChEBI" id="CHEBI:15378"/>
        <dbReference type="ChEBI" id="CHEBI:58223"/>
        <dbReference type="ChEBI" id="CHEBI:58885"/>
        <dbReference type="ChEBI" id="CHEBI:140574"/>
        <dbReference type="EC" id="2.4.1.186"/>
    </reaction>
</comment>
<dbReference type="Gene3D" id="3.90.550.10">
    <property type="entry name" value="Spore Coat Polysaccharide Biosynthesis Protein SpsA, Chain A"/>
    <property type="match status" value="1"/>
</dbReference>
<feature type="compositionally biased region" description="Pro residues" evidence="14">
    <location>
        <begin position="422"/>
        <end position="443"/>
    </location>
</feature>
<dbReference type="OMA" id="MVHFIGP"/>
<dbReference type="GeneID" id="4317875"/>
<dbReference type="Proteomes" id="UP000007963">
    <property type="component" value="Unassembled WGS sequence"/>
</dbReference>
<evidence type="ECO:0000256" key="8">
    <source>
        <dbReference type="ARBA" id="ARBA00023211"/>
    </source>
</evidence>
<name>Q0CTB3_ASPTN</name>
<feature type="compositionally biased region" description="Pro residues" evidence="14">
    <location>
        <begin position="639"/>
        <end position="652"/>
    </location>
</feature>
<evidence type="ECO:0000256" key="13">
    <source>
        <dbReference type="ARBA" id="ARBA00057883"/>
    </source>
</evidence>
<keyword evidence="4" id="KW-0808">Transferase</keyword>
<dbReference type="STRING" id="341663.Q0CTB3"/>
<accession>Q0CTB3</accession>
<evidence type="ECO:0000256" key="9">
    <source>
        <dbReference type="ARBA" id="ARBA00038162"/>
    </source>
</evidence>
<reference evidence="16" key="1">
    <citation type="submission" date="2005-09" db="EMBL/GenBank/DDBJ databases">
        <title>Annotation of the Aspergillus terreus NIH2624 genome.</title>
        <authorList>
            <person name="Birren B.W."/>
            <person name="Lander E.S."/>
            <person name="Galagan J.E."/>
            <person name="Nusbaum C."/>
            <person name="Devon K."/>
            <person name="Henn M."/>
            <person name="Ma L.-J."/>
            <person name="Jaffe D.B."/>
            <person name="Butler J."/>
            <person name="Alvarez P."/>
            <person name="Gnerre S."/>
            <person name="Grabherr M."/>
            <person name="Kleber M."/>
            <person name="Mauceli E.W."/>
            <person name="Brockman W."/>
            <person name="Rounsley S."/>
            <person name="Young S.K."/>
            <person name="LaButti K."/>
            <person name="Pushparaj V."/>
            <person name="DeCaprio D."/>
            <person name="Crawford M."/>
            <person name="Koehrsen M."/>
            <person name="Engels R."/>
            <person name="Montgomery P."/>
            <person name="Pearson M."/>
            <person name="Howarth C."/>
            <person name="Larson L."/>
            <person name="Luoma S."/>
            <person name="White J."/>
            <person name="Alvarado L."/>
            <person name="Kodira C.D."/>
            <person name="Zeng Q."/>
            <person name="Oleary S."/>
            <person name="Yandava C."/>
            <person name="Denning D.W."/>
            <person name="Nierman W.C."/>
            <person name="Milne T."/>
            <person name="Madden K."/>
        </authorList>
    </citation>
    <scope>NUCLEOTIDE SEQUENCE [LARGE SCALE GENOMIC DNA]</scope>
    <source>
        <strain evidence="16">NIH 2624 / FGSC A1156</strain>
    </source>
</reference>
<feature type="compositionally biased region" description="Basic and acidic residues" evidence="14">
    <location>
        <begin position="467"/>
        <end position="480"/>
    </location>
</feature>
<evidence type="ECO:0000256" key="6">
    <source>
        <dbReference type="ARBA" id="ARBA00023056"/>
    </source>
</evidence>
<evidence type="ECO:0000256" key="2">
    <source>
        <dbReference type="ARBA" id="ARBA00004496"/>
    </source>
</evidence>
<evidence type="ECO:0000256" key="12">
    <source>
        <dbReference type="ARBA" id="ARBA00052293"/>
    </source>
</evidence>
<evidence type="ECO:0000313" key="15">
    <source>
        <dbReference type="EMBL" id="EAU36345.1"/>
    </source>
</evidence>
<comment type="cofactor">
    <cofactor evidence="1">
        <name>Mn(2+)</name>
        <dbReference type="ChEBI" id="CHEBI:29035"/>
    </cofactor>
</comment>
<keyword evidence="8" id="KW-0464">Manganese</keyword>
<comment type="catalytic activity">
    <reaction evidence="12">
        <text>L-tyrosyl-[glycogenin] + UDP-alpha-D-glucose = alpha-D-glucosyl-L-tyrosyl-[glycogenin] + UDP + H(+)</text>
        <dbReference type="Rhea" id="RHEA:23360"/>
        <dbReference type="Rhea" id="RHEA-COMP:14604"/>
        <dbReference type="Rhea" id="RHEA-COMP:14605"/>
        <dbReference type="ChEBI" id="CHEBI:15378"/>
        <dbReference type="ChEBI" id="CHEBI:46858"/>
        <dbReference type="ChEBI" id="CHEBI:58223"/>
        <dbReference type="ChEBI" id="CHEBI:58885"/>
        <dbReference type="ChEBI" id="CHEBI:140573"/>
        <dbReference type="EC" id="2.4.1.186"/>
    </reaction>
</comment>
<dbReference type="CDD" id="cd02537">
    <property type="entry name" value="GT8_Glycogenin"/>
    <property type="match status" value="1"/>
</dbReference>
<evidence type="ECO:0000256" key="14">
    <source>
        <dbReference type="SAM" id="MobiDB-lite"/>
    </source>
</evidence>
<evidence type="ECO:0000256" key="7">
    <source>
        <dbReference type="ARBA" id="ARBA00023180"/>
    </source>
</evidence>
<dbReference type="InterPro" id="IPR050587">
    <property type="entry name" value="GNT1/Glycosyltrans_8"/>
</dbReference>
<feature type="region of interest" description="Disordered" evidence="14">
    <location>
        <begin position="403"/>
        <end position="500"/>
    </location>
</feature>
<dbReference type="GO" id="GO:0046872">
    <property type="term" value="F:metal ion binding"/>
    <property type="evidence" value="ECO:0007669"/>
    <property type="project" value="UniProtKB-KW"/>
</dbReference>
<dbReference type="eggNOG" id="KOG1950">
    <property type="taxonomic scope" value="Eukaryota"/>
</dbReference>
<feature type="compositionally biased region" description="Polar residues" evidence="14">
    <location>
        <begin position="532"/>
        <end position="566"/>
    </location>
</feature>
<gene>
    <name evidence="15" type="ORF">ATEG_03071</name>
</gene>
<feature type="region of interest" description="Disordered" evidence="14">
    <location>
        <begin position="322"/>
        <end position="356"/>
    </location>
</feature>
<dbReference type="VEuPathDB" id="FungiDB:ATEG_03071"/>
<comment type="similarity">
    <text evidence="9">Belongs to the glycosyltransferase 8 family. Glycogenin subfamily.</text>
</comment>
<dbReference type="SUPFAM" id="SSF53448">
    <property type="entry name" value="Nucleotide-diphospho-sugar transferases"/>
    <property type="match status" value="1"/>
</dbReference>
<evidence type="ECO:0000256" key="4">
    <source>
        <dbReference type="ARBA" id="ARBA00022679"/>
    </source>
</evidence>
<comment type="subcellular location">
    <subcellularLocation>
        <location evidence="2">Cytoplasm</location>
    </subcellularLocation>
</comment>
<organism evidence="15 16">
    <name type="scientific">Aspergillus terreus (strain NIH 2624 / FGSC A1156)</name>
    <dbReference type="NCBI Taxonomy" id="341663"/>
    <lineage>
        <taxon>Eukaryota</taxon>
        <taxon>Fungi</taxon>
        <taxon>Dikarya</taxon>
        <taxon>Ascomycota</taxon>
        <taxon>Pezizomycotina</taxon>
        <taxon>Eurotiomycetes</taxon>
        <taxon>Eurotiomycetidae</taxon>
        <taxon>Eurotiales</taxon>
        <taxon>Aspergillaceae</taxon>
        <taxon>Aspergillus</taxon>
        <taxon>Aspergillus subgen. Circumdati</taxon>
    </lineage>
</organism>
<dbReference type="AlphaFoldDB" id="Q0CTB3"/>
<dbReference type="EMBL" id="CH476597">
    <property type="protein sequence ID" value="EAU36345.1"/>
    <property type="molecule type" value="Genomic_DNA"/>
</dbReference>
<dbReference type="GO" id="GO:0005737">
    <property type="term" value="C:cytoplasm"/>
    <property type="evidence" value="ECO:0007669"/>
    <property type="project" value="UniProtKB-SubCell"/>
</dbReference>
<dbReference type="HOGENOM" id="CLU_017171_2_0_1"/>
<keyword evidence="3" id="KW-0963">Cytoplasm</keyword>
<keyword evidence="7" id="KW-0325">Glycoprotein</keyword>
<dbReference type="Pfam" id="PF01501">
    <property type="entry name" value="Glyco_transf_8"/>
    <property type="match status" value="1"/>
</dbReference>
<comment type="function">
    <text evidence="13">Self-glucosylating initiator of glycogen synthesis. It catalyzes the formation of a short alpha (1,4)-glucosyl chain covalently attached via a glucose 1-O-tyrosyl linkage to internal tyrosine residues and these chains act as primers for the elongation reaction catalyzed by glycogen synthase.</text>
</comment>
<feature type="region of interest" description="Disordered" evidence="14">
    <location>
        <begin position="605"/>
        <end position="669"/>
    </location>
</feature>
<feature type="compositionally biased region" description="Low complexity" evidence="14">
    <location>
        <begin position="410"/>
        <end position="421"/>
    </location>
</feature>
<keyword evidence="5" id="KW-0479">Metal-binding</keyword>
<evidence type="ECO:0000256" key="5">
    <source>
        <dbReference type="ARBA" id="ARBA00022723"/>
    </source>
</evidence>
<evidence type="ECO:0000313" key="16">
    <source>
        <dbReference type="Proteomes" id="UP000007963"/>
    </source>
</evidence>
<dbReference type="OrthoDB" id="2014201at2759"/>
<feature type="compositionally biased region" description="Low complexity" evidence="14">
    <location>
        <begin position="608"/>
        <end position="624"/>
    </location>
</feature>
<dbReference type="FunFam" id="3.90.550.10:FF:000092">
    <property type="entry name" value="Glycogenin 2"/>
    <property type="match status" value="1"/>
</dbReference>
<dbReference type="GO" id="GO:0008466">
    <property type="term" value="F:glycogenin glucosyltransferase activity"/>
    <property type="evidence" value="ECO:0007669"/>
    <property type="project" value="UniProtKB-EC"/>
</dbReference>
<evidence type="ECO:0000256" key="3">
    <source>
        <dbReference type="ARBA" id="ARBA00022490"/>
    </source>
</evidence>
<feature type="compositionally biased region" description="Basic and acidic residues" evidence="14">
    <location>
        <begin position="446"/>
        <end position="457"/>
    </location>
</feature>
<proteinExistence type="inferred from homology"/>
<dbReference type="PANTHER" id="PTHR11183">
    <property type="entry name" value="GLYCOGENIN SUBFAMILY MEMBER"/>
    <property type="match status" value="1"/>
</dbReference>
<dbReference type="InterPro" id="IPR029044">
    <property type="entry name" value="Nucleotide-diphossugar_trans"/>
</dbReference>